<protein>
    <submittedName>
        <fullName evidence="1">Uncharacterized protein</fullName>
    </submittedName>
</protein>
<dbReference type="AlphaFoldDB" id="A0A8S1DTW8"/>
<dbReference type="InterPro" id="IPR006616">
    <property type="entry name" value="DM9_repeat"/>
</dbReference>
<accession>A0A8S1DTW8</accession>
<reference evidence="1 2" key="1">
    <citation type="submission" date="2020-04" db="EMBL/GenBank/DDBJ databases">
        <authorList>
            <person name="Alioto T."/>
            <person name="Alioto T."/>
            <person name="Gomez Garrido J."/>
        </authorList>
    </citation>
    <scope>NUCLEOTIDE SEQUENCE [LARGE SCALE GENOMIC DNA]</scope>
</reference>
<dbReference type="OrthoDB" id="1925699at2759"/>
<dbReference type="EMBL" id="CADEPI010000344">
    <property type="protein sequence ID" value="CAB3384272.1"/>
    <property type="molecule type" value="Genomic_DNA"/>
</dbReference>
<evidence type="ECO:0000313" key="1">
    <source>
        <dbReference type="EMBL" id="CAB3384272.1"/>
    </source>
</evidence>
<dbReference type="Proteomes" id="UP000494165">
    <property type="component" value="Unassembled WGS sequence"/>
</dbReference>
<organism evidence="1 2">
    <name type="scientific">Cloeon dipterum</name>
    <dbReference type="NCBI Taxonomy" id="197152"/>
    <lineage>
        <taxon>Eukaryota</taxon>
        <taxon>Metazoa</taxon>
        <taxon>Ecdysozoa</taxon>
        <taxon>Arthropoda</taxon>
        <taxon>Hexapoda</taxon>
        <taxon>Insecta</taxon>
        <taxon>Pterygota</taxon>
        <taxon>Palaeoptera</taxon>
        <taxon>Ephemeroptera</taxon>
        <taxon>Pisciforma</taxon>
        <taxon>Baetidae</taxon>
        <taxon>Cloeon</taxon>
    </lineage>
</organism>
<comment type="caution">
    <text evidence="1">The sequence shown here is derived from an EMBL/GenBank/DDBJ whole genome shotgun (WGS) entry which is preliminary data.</text>
</comment>
<keyword evidence="2" id="KW-1185">Reference proteome</keyword>
<evidence type="ECO:0000313" key="2">
    <source>
        <dbReference type="Proteomes" id="UP000494165"/>
    </source>
</evidence>
<proteinExistence type="predicted"/>
<dbReference type="Pfam" id="PF11901">
    <property type="entry name" value="DM9"/>
    <property type="match status" value="1"/>
</dbReference>
<sequence>MAHWYYLRTGSKGPDFPVIGSKRFVKERNVMEPIFVARTQHEGNLLVGYAVNGVGHFPYKGNVVKKNEDYQVLSSRTKEERRYNFSDIKLDRLSQALQAGHMTDFFGQIPLYIGRAKVDETHLFGPILNGICHIALDDRVVRSYKFQTLLPRPDL</sequence>
<name>A0A8S1DTW8_9INSE</name>
<gene>
    <name evidence="1" type="ORF">CLODIP_2_CD12021</name>
</gene>